<evidence type="ECO:0000313" key="19">
    <source>
        <dbReference type="Proteomes" id="UP001193389"/>
    </source>
</evidence>
<feature type="transmembrane region" description="Helical" evidence="15">
    <location>
        <begin position="173"/>
        <end position="192"/>
    </location>
</feature>
<dbReference type="InterPro" id="IPR021993">
    <property type="entry name" value="ATPase-cat-bd"/>
</dbReference>
<keyword evidence="5" id="KW-0597">Phosphoprotein</keyword>
<keyword evidence="8 15" id="KW-0547">Nucleotide-binding</keyword>
<feature type="domain" description="Putative metal-binding" evidence="17">
    <location>
        <begin position="6"/>
        <end position="81"/>
    </location>
</feature>
<keyword evidence="14 15" id="KW-0472">Membrane</keyword>
<evidence type="ECO:0000256" key="6">
    <source>
        <dbReference type="ARBA" id="ARBA00022692"/>
    </source>
</evidence>
<evidence type="ECO:0000256" key="15">
    <source>
        <dbReference type="RuleBase" id="RU362081"/>
    </source>
</evidence>
<evidence type="ECO:0000259" key="16">
    <source>
        <dbReference type="Pfam" id="PF00122"/>
    </source>
</evidence>
<keyword evidence="3" id="KW-0813">Transport</keyword>
<keyword evidence="10" id="KW-0460">Magnesium</keyword>
<dbReference type="Gene3D" id="3.40.50.1000">
    <property type="entry name" value="HAD superfamily/HAD-like"/>
    <property type="match status" value="1"/>
</dbReference>
<gene>
    <name evidence="18" type="ORF">AQPE_0750</name>
</gene>
<dbReference type="Pfam" id="PF12156">
    <property type="entry name" value="ATPase-cat_bd"/>
    <property type="match status" value="1"/>
</dbReference>
<dbReference type="InterPro" id="IPR023299">
    <property type="entry name" value="ATPase_P-typ_cyto_dom_N"/>
</dbReference>
<dbReference type="Gene3D" id="3.40.1110.10">
    <property type="entry name" value="Calcium-transporting ATPase, cytoplasmic domain N"/>
    <property type="match status" value="1"/>
</dbReference>
<keyword evidence="4 15" id="KW-1003">Cell membrane</keyword>
<evidence type="ECO:0000256" key="11">
    <source>
        <dbReference type="ARBA" id="ARBA00022967"/>
    </source>
</evidence>
<dbReference type="GO" id="GO:0005524">
    <property type="term" value="F:ATP binding"/>
    <property type="evidence" value="ECO:0007669"/>
    <property type="project" value="UniProtKB-UniRule"/>
</dbReference>
<dbReference type="SUPFAM" id="SSF56784">
    <property type="entry name" value="HAD-like"/>
    <property type="match status" value="1"/>
</dbReference>
<dbReference type="InterPro" id="IPR023298">
    <property type="entry name" value="ATPase_P-typ_TM_dom_sf"/>
</dbReference>
<dbReference type="Proteomes" id="UP001193389">
    <property type="component" value="Chromosome"/>
</dbReference>
<keyword evidence="12 15" id="KW-1133">Transmembrane helix</keyword>
<dbReference type="EMBL" id="AP018694">
    <property type="protein sequence ID" value="BBE16610.1"/>
    <property type="molecule type" value="Genomic_DNA"/>
</dbReference>
<evidence type="ECO:0000256" key="7">
    <source>
        <dbReference type="ARBA" id="ARBA00022723"/>
    </source>
</evidence>
<dbReference type="PRINTS" id="PR00119">
    <property type="entry name" value="CATATPASE"/>
</dbReference>
<name>A0A5K7S548_9BACT</name>
<accession>A0A5K7S548</accession>
<dbReference type="RefSeq" id="WP_318349671.1">
    <property type="nucleotide sequence ID" value="NZ_AP018694.1"/>
</dbReference>
<feature type="transmembrane region" description="Helical" evidence="15">
    <location>
        <begin position="768"/>
        <end position="791"/>
    </location>
</feature>
<dbReference type="PROSITE" id="PS00154">
    <property type="entry name" value="ATPASE_E1_E2"/>
    <property type="match status" value="1"/>
</dbReference>
<keyword evidence="11" id="KW-1278">Translocase</keyword>
<dbReference type="Pfam" id="PF00702">
    <property type="entry name" value="Hydrolase"/>
    <property type="match status" value="1"/>
</dbReference>
<dbReference type="InterPro" id="IPR008250">
    <property type="entry name" value="ATPase_P-typ_transduc_dom_A_sf"/>
</dbReference>
<feature type="transmembrane region" description="Helical" evidence="15">
    <location>
        <begin position="270"/>
        <end position="288"/>
    </location>
</feature>
<keyword evidence="13" id="KW-0406">Ion transport</keyword>
<dbReference type="Gene3D" id="2.70.150.10">
    <property type="entry name" value="Calcium-transporting ATPase, cytoplasmic transduction domain A"/>
    <property type="match status" value="1"/>
</dbReference>
<evidence type="ECO:0000256" key="1">
    <source>
        <dbReference type="ARBA" id="ARBA00004651"/>
    </source>
</evidence>
<evidence type="ECO:0000256" key="10">
    <source>
        <dbReference type="ARBA" id="ARBA00022842"/>
    </source>
</evidence>
<dbReference type="GO" id="GO:0005507">
    <property type="term" value="F:copper ion binding"/>
    <property type="evidence" value="ECO:0007669"/>
    <property type="project" value="TreeGrafter"/>
</dbReference>
<proteinExistence type="inferred from homology"/>
<dbReference type="InterPro" id="IPR036412">
    <property type="entry name" value="HAD-like_sf"/>
</dbReference>
<feature type="transmembrane region" description="Helical" evidence="15">
    <location>
        <begin position="448"/>
        <end position="472"/>
    </location>
</feature>
<dbReference type="InterPro" id="IPR027256">
    <property type="entry name" value="P-typ_ATPase_IB"/>
</dbReference>
<reference evidence="18" key="1">
    <citation type="journal article" date="2020" name="Int. J. Syst. Evol. Microbiol.">
        <title>Aquipluma nitroreducens gen. nov. sp. nov., a novel facultatively anaerobic bacterium isolated from a freshwater lake.</title>
        <authorList>
            <person name="Watanabe M."/>
            <person name="Kojima H."/>
            <person name="Fukui M."/>
        </authorList>
    </citation>
    <scope>NUCLEOTIDE SEQUENCE</scope>
    <source>
        <strain evidence="18">MeG22</strain>
    </source>
</reference>
<keyword evidence="19" id="KW-1185">Reference proteome</keyword>
<dbReference type="GO" id="GO:0016887">
    <property type="term" value="F:ATP hydrolysis activity"/>
    <property type="evidence" value="ECO:0007669"/>
    <property type="project" value="InterPro"/>
</dbReference>
<dbReference type="KEGG" id="anf:AQPE_0750"/>
<evidence type="ECO:0000256" key="13">
    <source>
        <dbReference type="ARBA" id="ARBA00023065"/>
    </source>
</evidence>
<evidence type="ECO:0000256" key="8">
    <source>
        <dbReference type="ARBA" id="ARBA00022741"/>
    </source>
</evidence>
<dbReference type="SUPFAM" id="SSF81665">
    <property type="entry name" value="Calcium ATPase, transmembrane domain M"/>
    <property type="match status" value="1"/>
</dbReference>
<keyword evidence="6 15" id="KW-0812">Transmembrane</keyword>
<dbReference type="AlphaFoldDB" id="A0A5K7S548"/>
<keyword evidence="7 15" id="KW-0479">Metal-binding</keyword>
<dbReference type="NCBIfam" id="TIGR01525">
    <property type="entry name" value="ATPase-IB_hvy"/>
    <property type="match status" value="1"/>
</dbReference>
<dbReference type="SUPFAM" id="SSF81653">
    <property type="entry name" value="Calcium ATPase, transduction domain A"/>
    <property type="match status" value="1"/>
</dbReference>
<feature type="transmembrane region" description="Helical" evidence="15">
    <location>
        <begin position="212"/>
        <end position="234"/>
    </location>
</feature>
<organism evidence="18 19">
    <name type="scientific">Aquipluma nitroreducens</name>
    <dbReference type="NCBI Taxonomy" id="2010828"/>
    <lineage>
        <taxon>Bacteria</taxon>
        <taxon>Pseudomonadati</taxon>
        <taxon>Bacteroidota</taxon>
        <taxon>Bacteroidia</taxon>
        <taxon>Marinilabiliales</taxon>
        <taxon>Prolixibacteraceae</taxon>
        <taxon>Aquipluma</taxon>
    </lineage>
</organism>
<evidence type="ECO:0000256" key="5">
    <source>
        <dbReference type="ARBA" id="ARBA00022553"/>
    </source>
</evidence>
<dbReference type="GO" id="GO:0005886">
    <property type="term" value="C:plasma membrane"/>
    <property type="evidence" value="ECO:0007669"/>
    <property type="project" value="UniProtKB-SubCell"/>
</dbReference>
<dbReference type="GO" id="GO:0055070">
    <property type="term" value="P:copper ion homeostasis"/>
    <property type="evidence" value="ECO:0007669"/>
    <property type="project" value="TreeGrafter"/>
</dbReference>
<dbReference type="InterPro" id="IPR059000">
    <property type="entry name" value="ATPase_P-type_domA"/>
</dbReference>
<feature type="transmembrane region" description="Helical" evidence="15">
    <location>
        <begin position="424"/>
        <end position="442"/>
    </location>
</feature>
<dbReference type="InterPro" id="IPR023214">
    <property type="entry name" value="HAD_sf"/>
</dbReference>
<dbReference type="PANTHER" id="PTHR43520:SF5">
    <property type="entry name" value="CATION-TRANSPORTING P-TYPE ATPASE-RELATED"/>
    <property type="match status" value="1"/>
</dbReference>
<evidence type="ECO:0000256" key="14">
    <source>
        <dbReference type="ARBA" id="ARBA00023136"/>
    </source>
</evidence>
<evidence type="ECO:0000256" key="12">
    <source>
        <dbReference type="ARBA" id="ARBA00022989"/>
    </source>
</evidence>
<keyword evidence="9 15" id="KW-0067">ATP-binding</keyword>
<comment type="similarity">
    <text evidence="2 15">Belongs to the cation transport ATPase (P-type) (TC 3.A.3) family. Type IB subfamily.</text>
</comment>
<evidence type="ECO:0000259" key="17">
    <source>
        <dbReference type="Pfam" id="PF12156"/>
    </source>
</evidence>
<evidence type="ECO:0000256" key="3">
    <source>
        <dbReference type="ARBA" id="ARBA00022448"/>
    </source>
</evidence>
<evidence type="ECO:0000256" key="2">
    <source>
        <dbReference type="ARBA" id="ARBA00006024"/>
    </source>
</evidence>
<feature type="transmembrane region" description="Helical" evidence="15">
    <location>
        <begin position="246"/>
        <end position="264"/>
    </location>
</feature>
<feature type="transmembrane region" description="Helical" evidence="15">
    <location>
        <begin position="741"/>
        <end position="762"/>
    </location>
</feature>
<protein>
    <submittedName>
        <fullName evidence="18">Type cbb3 cytochrome oxidase biogenesis protein CcoI</fullName>
    </submittedName>
</protein>
<dbReference type="Pfam" id="PF00122">
    <property type="entry name" value="E1-E2_ATPase"/>
    <property type="match status" value="1"/>
</dbReference>
<sequence>MSEELKCIHCGNSCGNSPVIFEGNPFCCSGCSTVYQILNTNQLKQYYQIEPMQGIRIEDEKKPTDETYAFLDLEKFKSKILTFSEGGFSKVSFFIPEIHCASCIWLLENLNSLNPGIIQSIVNFPKKEINITFRENEISLRKLVELLVSIHYIPEINQHSIDKSSTDQSDKKLFIKIGIAAFSFMNAMIYHFPQYLPGHQFLEANIREMFGWLSVALAIPALTYSASDYFLTAYKSLKKGIISIDLPIAMGLIMLFSQSLIEIISGKGIGYIDSLTGLVFFMLIGRWYQGKTYHALSFERDYKTYFPLAVTQITETGNQTIALEDLKAGDRILVRNQEIVPADSILKSEMASIDYSFVTGESMPVAKSAGDFVFAGGRQIGNAIELTIEKEVQQSYLTQLWNQTENPFTADNKLKTIINRVSQYFTIIVVLIAIISGIFWHFNRSEIALFAFTSVLIIACPCALALTVPFTFGSTMRQFGRKGFYLKNTAVIEHLYKVDTVVFDKTGTITNAQMSDIRFIGQELSTEQLQMIKSLVFHSSHPLSKTIFNFIEADELLEVSDFQEIPSLGISGKINGIRLNIGSKYFVSGDKTENDNLKTEVWVYLDNSIIGYFQLENEYRPGLGELIQKLQKTHELHLLTGDNDAEKANLVRIFGTERNLHFNQTPTDKLGYIRELQKQGKKVLMIGDGLNDAGALNESNVGIVVADNVFNFSPACDAILQSDKFANLDKFMRFTHRSMRIVYAGFLISFLYNLVGLSFAVQGTLTPIVAAILMPISSVSVVVFASFSVSLSAKVVKF</sequence>
<dbReference type="InterPro" id="IPR036163">
    <property type="entry name" value="HMA_dom_sf"/>
</dbReference>
<dbReference type="NCBIfam" id="TIGR01494">
    <property type="entry name" value="ATPase_P-type"/>
    <property type="match status" value="1"/>
</dbReference>
<evidence type="ECO:0000256" key="9">
    <source>
        <dbReference type="ARBA" id="ARBA00022840"/>
    </source>
</evidence>
<dbReference type="GO" id="GO:0043682">
    <property type="term" value="F:P-type divalent copper transporter activity"/>
    <property type="evidence" value="ECO:0007669"/>
    <property type="project" value="TreeGrafter"/>
</dbReference>
<dbReference type="InterPro" id="IPR001757">
    <property type="entry name" value="P_typ_ATPase"/>
</dbReference>
<dbReference type="Gene3D" id="3.30.70.100">
    <property type="match status" value="1"/>
</dbReference>
<dbReference type="SUPFAM" id="SSF55008">
    <property type="entry name" value="HMA, heavy metal-associated domain"/>
    <property type="match status" value="1"/>
</dbReference>
<dbReference type="InterPro" id="IPR018303">
    <property type="entry name" value="ATPase_P-typ_P_site"/>
</dbReference>
<feature type="domain" description="P-type ATPase A" evidence="16">
    <location>
        <begin position="309"/>
        <end position="404"/>
    </location>
</feature>
<evidence type="ECO:0000256" key="4">
    <source>
        <dbReference type="ARBA" id="ARBA00022475"/>
    </source>
</evidence>
<evidence type="ECO:0000313" key="18">
    <source>
        <dbReference type="EMBL" id="BBE16610.1"/>
    </source>
</evidence>
<dbReference type="PANTHER" id="PTHR43520">
    <property type="entry name" value="ATP7, ISOFORM B"/>
    <property type="match status" value="1"/>
</dbReference>
<comment type="subcellular location">
    <subcellularLocation>
        <location evidence="1">Cell membrane</location>
        <topology evidence="1">Multi-pass membrane protein</topology>
    </subcellularLocation>
</comment>